<keyword evidence="6" id="KW-1185">Reference proteome</keyword>
<proteinExistence type="predicted"/>
<evidence type="ECO:0000259" key="3">
    <source>
        <dbReference type="Pfam" id="PF00534"/>
    </source>
</evidence>
<dbReference type="GO" id="GO:0016757">
    <property type="term" value="F:glycosyltransferase activity"/>
    <property type="evidence" value="ECO:0007669"/>
    <property type="project" value="UniProtKB-KW"/>
</dbReference>
<dbReference type="AlphaFoldDB" id="A0A4Q7KFC3"/>
<dbReference type="Gene3D" id="3.40.50.2000">
    <property type="entry name" value="Glycogen Phosphorylase B"/>
    <property type="match status" value="2"/>
</dbReference>
<dbReference type="EMBL" id="SGWQ01000010">
    <property type="protein sequence ID" value="RZS33903.1"/>
    <property type="molecule type" value="Genomic_DNA"/>
</dbReference>
<dbReference type="PANTHER" id="PTHR46401">
    <property type="entry name" value="GLYCOSYLTRANSFERASE WBBK-RELATED"/>
    <property type="match status" value="1"/>
</dbReference>
<evidence type="ECO:0000313" key="5">
    <source>
        <dbReference type="EMBL" id="RZS33903.1"/>
    </source>
</evidence>
<accession>A0A4Q7KFC3</accession>
<dbReference type="SUPFAM" id="SSF53756">
    <property type="entry name" value="UDP-Glycosyltransferase/glycogen phosphorylase"/>
    <property type="match status" value="1"/>
</dbReference>
<dbReference type="CDD" id="cd03809">
    <property type="entry name" value="GT4_MtfB-like"/>
    <property type="match status" value="1"/>
</dbReference>
<evidence type="ECO:0000256" key="2">
    <source>
        <dbReference type="ARBA" id="ARBA00022679"/>
    </source>
</evidence>
<dbReference type="Pfam" id="PF13439">
    <property type="entry name" value="Glyco_transf_4"/>
    <property type="match status" value="1"/>
</dbReference>
<sequence>MCSAPRQVTTTTVLRLTAWQGTSVPELVVLTEQLLAPVPGGTGRYTAELARALAATTPNGWSVTGVTAAHRDLSAARLAGVRGPRPLPLPRRALTLAWERGVPLWPGGRHSGDSVHAPTPLAPAAPKKGRRLVVTVHDTVPFTHPETLTPRGVAWHRAMITRATRTASAVVVPTDAVAEELRRYAPGPAPVHTVPHGVSAVFTETVAPQRFPAGYILAVGTIEPRKGLDVLIDALAHPAAPDLPLVIVGQPGWGAVDLAARAAERGLAEGRVRLVGRLDDADLAAMMAGATVLAAPSHAEGFGLPVLEAMAAGVPVVHTDVPALVEVSAGAAVVVPIGDAGALAEALAEVAGDSSRAAAMVERGRARAAELTWERAAEAVWRLHTEV</sequence>
<dbReference type="Pfam" id="PF00534">
    <property type="entry name" value="Glycos_transf_1"/>
    <property type="match status" value="1"/>
</dbReference>
<dbReference type="PANTHER" id="PTHR46401:SF2">
    <property type="entry name" value="GLYCOSYLTRANSFERASE WBBK-RELATED"/>
    <property type="match status" value="1"/>
</dbReference>
<reference evidence="5 6" key="1">
    <citation type="submission" date="2019-02" db="EMBL/GenBank/DDBJ databases">
        <title>Genomic Encyclopedia of Type Strains, Phase IV (KMG-IV): sequencing the most valuable type-strain genomes for metagenomic binning, comparative biology and taxonomic classification.</title>
        <authorList>
            <person name="Goeker M."/>
        </authorList>
    </citation>
    <scope>NUCLEOTIDE SEQUENCE [LARGE SCALE GENOMIC DNA]</scope>
    <source>
        <strain evidence="5 6">DSM 101727</strain>
    </source>
</reference>
<dbReference type="InterPro" id="IPR028098">
    <property type="entry name" value="Glyco_trans_4-like_N"/>
</dbReference>
<name>A0A4Q7KFC3_9PSEU</name>
<evidence type="ECO:0000256" key="1">
    <source>
        <dbReference type="ARBA" id="ARBA00022676"/>
    </source>
</evidence>
<dbReference type="Proteomes" id="UP000294257">
    <property type="component" value="Unassembled WGS sequence"/>
</dbReference>
<keyword evidence="1" id="KW-0328">Glycosyltransferase</keyword>
<feature type="domain" description="Glycosyl transferase family 1" evidence="3">
    <location>
        <begin position="215"/>
        <end position="366"/>
    </location>
</feature>
<dbReference type="InterPro" id="IPR001296">
    <property type="entry name" value="Glyco_trans_1"/>
</dbReference>
<protein>
    <submittedName>
        <fullName evidence="5">Glycosyltransferase involved in cell wall biosynthesis</fullName>
    </submittedName>
</protein>
<evidence type="ECO:0000259" key="4">
    <source>
        <dbReference type="Pfam" id="PF13439"/>
    </source>
</evidence>
<gene>
    <name evidence="5" type="ORF">EV193_11053</name>
</gene>
<evidence type="ECO:0000313" key="6">
    <source>
        <dbReference type="Proteomes" id="UP000294257"/>
    </source>
</evidence>
<dbReference type="GO" id="GO:0009103">
    <property type="term" value="P:lipopolysaccharide biosynthetic process"/>
    <property type="evidence" value="ECO:0007669"/>
    <property type="project" value="TreeGrafter"/>
</dbReference>
<organism evidence="5 6">
    <name type="scientific">Herbihabitans rhizosphaerae</name>
    <dbReference type="NCBI Taxonomy" id="1872711"/>
    <lineage>
        <taxon>Bacteria</taxon>
        <taxon>Bacillati</taxon>
        <taxon>Actinomycetota</taxon>
        <taxon>Actinomycetes</taxon>
        <taxon>Pseudonocardiales</taxon>
        <taxon>Pseudonocardiaceae</taxon>
        <taxon>Herbihabitans</taxon>
    </lineage>
</organism>
<keyword evidence="2 5" id="KW-0808">Transferase</keyword>
<feature type="domain" description="Glycosyltransferase subfamily 4-like N-terminal" evidence="4">
    <location>
        <begin position="39"/>
        <end position="199"/>
    </location>
</feature>
<comment type="caution">
    <text evidence="5">The sequence shown here is derived from an EMBL/GenBank/DDBJ whole genome shotgun (WGS) entry which is preliminary data.</text>
</comment>